<dbReference type="HAMAP" id="MF_00376">
    <property type="entry name" value="Dephospho_CoA_kinase"/>
    <property type="match status" value="1"/>
</dbReference>
<evidence type="ECO:0000256" key="4">
    <source>
        <dbReference type="ARBA" id="ARBA00022993"/>
    </source>
</evidence>
<keyword evidence="5" id="KW-0808">Transferase</keyword>
<dbReference type="EMBL" id="CP029187">
    <property type="protein sequence ID" value="AWI25965.1"/>
    <property type="molecule type" value="Genomic_DNA"/>
</dbReference>
<sequence>MSKIIGLTGGIGSGKTTVAKMFTELGVPVYIADDAGKKVLDLPKAVNALKQVFGEKVFTDGHPDRKKIAALVFGNPEKLSMLNRIVHPLVKNDFNLWLKENRQAPFIIKETAILFESGSDLGCDKIITVTAPLEDRISRVISRDQSDREAILKRIDSQWTDEQRTAKSDYIIENTNKENTKQQVVNIYQILKHL</sequence>
<evidence type="ECO:0000256" key="1">
    <source>
        <dbReference type="ARBA" id="ARBA00009018"/>
    </source>
</evidence>
<dbReference type="PANTHER" id="PTHR10695:SF46">
    <property type="entry name" value="BIFUNCTIONAL COENZYME A SYNTHASE-RELATED"/>
    <property type="match status" value="1"/>
</dbReference>
<dbReference type="OrthoDB" id="9812943at2"/>
<dbReference type="PANTHER" id="PTHR10695">
    <property type="entry name" value="DEPHOSPHO-COA KINASE-RELATED"/>
    <property type="match status" value="1"/>
</dbReference>
<comment type="subcellular location">
    <subcellularLocation>
        <location evidence="5">Cytoplasm</location>
    </subcellularLocation>
</comment>
<dbReference type="GO" id="GO:0004140">
    <property type="term" value="F:dephospho-CoA kinase activity"/>
    <property type="evidence" value="ECO:0007669"/>
    <property type="project" value="UniProtKB-UniRule"/>
</dbReference>
<comment type="function">
    <text evidence="5">Catalyzes the phosphorylation of the 3'-hydroxyl group of dephosphocoenzyme A to form coenzyme A.</text>
</comment>
<organism evidence="7 8">
    <name type="scientific">Flavobacterium pallidum</name>
    <dbReference type="NCBI Taxonomy" id="2172098"/>
    <lineage>
        <taxon>Bacteria</taxon>
        <taxon>Pseudomonadati</taxon>
        <taxon>Bacteroidota</taxon>
        <taxon>Flavobacteriia</taxon>
        <taxon>Flavobacteriales</taxon>
        <taxon>Flavobacteriaceae</taxon>
        <taxon>Flavobacterium</taxon>
    </lineage>
</organism>
<evidence type="ECO:0000313" key="7">
    <source>
        <dbReference type="EMBL" id="AWI25965.1"/>
    </source>
</evidence>
<reference evidence="7 8" key="1">
    <citation type="submission" date="2018-05" db="EMBL/GenBank/DDBJ databases">
        <title>Genome sequencing of Flavobacterium sp. HYN0049.</title>
        <authorList>
            <person name="Yi H."/>
            <person name="Baek C."/>
        </authorList>
    </citation>
    <scope>NUCLEOTIDE SEQUENCE [LARGE SCALE GENOMIC DNA]</scope>
    <source>
        <strain evidence="7 8">HYN0049</strain>
    </source>
</reference>
<keyword evidence="2 5" id="KW-0547">Nucleotide-binding</keyword>
<evidence type="ECO:0000313" key="8">
    <source>
        <dbReference type="Proteomes" id="UP000244937"/>
    </source>
</evidence>
<comment type="pathway">
    <text evidence="5">Cofactor biosynthesis; coenzyme A biosynthesis; CoA from (R)-pantothenate: step 5/5.</text>
</comment>
<comment type="catalytic activity">
    <reaction evidence="5">
        <text>3'-dephospho-CoA + ATP = ADP + CoA + H(+)</text>
        <dbReference type="Rhea" id="RHEA:18245"/>
        <dbReference type="ChEBI" id="CHEBI:15378"/>
        <dbReference type="ChEBI" id="CHEBI:30616"/>
        <dbReference type="ChEBI" id="CHEBI:57287"/>
        <dbReference type="ChEBI" id="CHEBI:57328"/>
        <dbReference type="ChEBI" id="CHEBI:456216"/>
        <dbReference type="EC" id="2.7.1.24"/>
    </reaction>
</comment>
<dbReference type="KEGG" id="fpal:HYN49_08665"/>
<dbReference type="AlphaFoldDB" id="A0A2S1SHV5"/>
<dbReference type="UniPathway" id="UPA00241">
    <property type="reaction ID" value="UER00356"/>
</dbReference>
<proteinExistence type="inferred from homology"/>
<protein>
    <recommendedName>
        <fullName evidence="5 6">Dephospho-CoA kinase</fullName>
        <ecNumber evidence="5 6">2.7.1.24</ecNumber>
    </recommendedName>
    <alternativeName>
        <fullName evidence="5">Dephosphocoenzyme A kinase</fullName>
    </alternativeName>
</protein>
<dbReference type="PROSITE" id="PS51219">
    <property type="entry name" value="DPCK"/>
    <property type="match status" value="1"/>
</dbReference>
<dbReference type="Pfam" id="PF01121">
    <property type="entry name" value="CoaE"/>
    <property type="match status" value="1"/>
</dbReference>
<evidence type="ECO:0000256" key="3">
    <source>
        <dbReference type="ARBA" id="ARBA00022840"/>
    </source>
</evidence>
<feature type="binding site" evidence="5">
    <location>
        <begin position="12"/>
        <end position="17"/>
    </location>
    <ligand>
        <name>ATP</name>
        <dbReference type="ChEBI" id="CHEBI:30616"/>
    </ligand>
</feature>
<keyword evidence="4 5" id="KW-0173">Coenzyme A biosynthesis</keyword>
<evidence type="ECO:0000256" key="5">
    <source>
        <dbReference type="HAMAP-Rule" id="MF_00376"/>
    </source>
</evidence>
<dbReference type="GO" id="GO:0005524">
    <property type="term" value="F:ATP binding"/>
    <property type="evidence" value="ECO:0007669"/>
    <property type="project" value="UniProtKB-UniRule"/>
</dbReference>
<dbReference type="GO" id="GO:0005737">
    <property type="term" value="C:cytoplasm"/>
    <property type="evidence" value="ECO:0007669"/>
    <property type="project" value="UniProtKB-SubCell"/>
</dbReference>
<keyword evidence="5 7" id="KW-0418">Kinase</keyword>
<keyword evidence="5" id="KW-0963">Cytoplasm</keyword>
<dbReference type="GO" id="GO:0015937">
    <property type="term" value="P:coenzyme A biosynthetic process"/>
    <property type="evidence" value="ECO:0007669"/>
    <property type="project" value="UniProtKB-UniRule"/>
</dbReference>
<dbReference type="InterPro" id="IPR001977">
    <property type="entry name" value="Depp_CoAkinase"/>
</dbReference>
<keyword evidence="8" id="KW-1185">Reference proteome</keyword>
<keyword evidence="3 5" id="KW-0067">ATP-binding</keyword>
<dbReference type="NCBIfam" id="TIGR00152">
    <property type="entry name" value="dephospho-CoA kinase"/>
    <property type="match status" value="1"/>
</dbReference>
<dbReference type="Proteomes" id="UP000244937">
    <property type="component" value="Chromosome"/>
</dbReference>
<dbReference type="CDD" id="cd02022">
    <property type="entry name" value="DPCK"/>
    <property type="match status" value="1"/>
</dbReference>
<comment type="similarity">
    <text evidence="1 5">Belongs to the CoaE family.</text>
</comment>
<evidence type="ECO:0000256" key="2">
    <source>
        <dbReference type="ARBA" id="ARBA00022741"/>
    </source>
</evidence>
<gene>
    <name evidence="5" type="primary">coaE</name>
    <name evidence="7" type="ORF">HYN49_08665</name>
</gene>
<dbReference type="RefSeq" id="WP_108903745.1">
    <property type="nucleotide sequence ID" value="NZ_CP029187.1"/>
</dbReference>
<dbReference type="EC" id="2.7.1.24" evidence="5 6"/>
<dbReference type="Gene3D" id="3.40.50.300">
    <property type="entry name" value="P-loop containing nucleotide triphosphate hydrolases"/>
    <property type="match status" value="1"/>
</dbReference>
<dbReference type="SUPFAM" id="SSF52540">
    <property type="entry name" value="P-loop containing nucleoside triphosphate hydrolases"/>
    <property type="match status" value="1"/>
</dbReference>
<accession>A0A2S1SHV5</accession>
<evidence type="ECO:0000256" key="6">
    <source>
        <dbReference type="NCBIfam" id="TIGR00152"/>
    </source>
</evidence>
<dbReference type="InterPro" id="IPR027417">
    <property type="entry name" value="P-loop_NTPase"/>
</dbReference>
<name>A0A2S1SHV5_9FLAO</name>